<accession>A0AAN2PIV3</accession>
<proteinExistence type="predicted"/>
<comment type="caution">
    <text evidence="1">The sequence shown here is derived from an EMBL/GenBank/DDBJ whole genome shotgun (WGS) entry which is preliminary data.</text>
</comment>
<name>A0AAN2PIV3_9BACI</name>
<sequence>MEKFQTDTHLHMPDLLFVRFCEEEYKVNRGVYNTVEKWFYDQEVHNILQRREAILSFFLFVRTCQKSDGKIKFGHGGLTQLLKKFWCQYKVAQ</sequence>
<dbReference type="RefSeq" id="WP_065421228.1">
    <property type="nucleotide sequence ID" value="NZ_CCXW01000001.1"/>
</dbReference>
<dbReference type="AlphaFoldDB" id="A0AAN2PIV3"/>
<dbReference type="EMBL" id="CCXW01000001">
    <property type="protein sequence ID" value="CEG33258.1"/>
    <property type="molecule type" value="Genomic_DNA"/>
</dbReference>
<dbReference type="Proteomes" id="UP000182110">
    <property type="component" value="Unassembled WGS sequence"/>
</dbReference>
<protein>
    <submittedName>
        <fullName evidence="1">Regulatory protein</fullName>
    </submittedName>
</protein>
<organism evidence="1 2">
    <name type="scientific">Peribacillus simplex</name>
    <dbReference type="NCBI Taxonomy" id="1478"/>
    <lineage>
        <taxon>Bacteria</taxon>
        <taxon>Bacillati</taxon>
        <taxon>Bacillota</taxon>
        <taxon>Bacilli</taxon>
        <taxon>Bacillales</taxon>
        <taxon>Bacillaceae</taxon>
        <taxon>Peribacillus</taxon>
    </lineage>
</organism>
<gene>
    <name evidence="1" type="primary">RBAM_007340_2</name>
    <name evidence="1" type="ORF">BN1180_03430</name>
</gene>
<evidence type="ECO:0000313" key="2">
    <source>
        <dbReference type="Proteomes" id="UP000182110"/>
    </source>
</evidence>
<evidence type="ECO:0000313" key="1">
    <source>
        <dbReference type="EMBL" id="CEG33258.1"/>
    </source>
</evidence>
<reference evidence="1 2" key="1">
    <citation type="journal article" date="2014" name="Genome Announc.">
        <title>Genome Sequence of Bacillus simplex Strain P558, Isolated from a Human Fecal Sample.</title>
        <authorList>
            <person name="Croce O."/>
            <person name="Hugon P."/>
            <person name="Lagier J.C."/>
            <person name="Bibi F."/>
            <person name="Robert C."/>
            <person name="Azhar E.I."/>
            <person name="Raoult D."/>
            <person name="Fournier P.E."/>
        </authorList>
    </citation>
    <scope>NUCLEOTIDE SEQUENCE [LARGE SCALE GENOMIC DNA]</scope>
    <source>
        <strain evidence="1 2">P558</strain>
    </source>
</reference>
<keyword evidence="2" id="KW-1185">Reference proteome</keyword>